<gene>
    <name evidence="2" type="ORF">GCM10008939_15150</name>
</gene>
<keyword evidence="1" id="KW-1133">Transmembrane helix</keyword>
<keyword evidence="1" id="KW-0472">Membrane</keyword>
<sequence length="431" mass="43954">MITLYGVPVLAFCALVLLDAVRASHLAPPAWVTPALLVAAHASGWLTGRHPVGLLEDDLLLLRTPERARAVLLWPLLRAAASRVAVGAALALLLTVTTPLGAGVWGLPVAGASSVLLVSRFREAERAGDRAWPVILAGLPLLGLLHAALLPAAVLVAFVAGARGWWRGALDTPGPRAVQDMHHSGLCARASALRLPAPARPAGRRRARPRPAFTPPVPGAASALLWRAARHLHAHGWRAGRSALPGWRALPALALGAALPLLTLQLPGGAHLVLPLLPAGLLLSLLAAVPPAPPATLPVPPATARAARLAPAALLLGPLSAAGAFAATLILGLPAAATVTAALLLPGAALTLTGWTDPAPHATRGSALLARLALCTAPVLIVWAALAAHAAWAAPLLLLALSAPDTSGWRDLWNHARTARRGTAETGGTGA</sequence>
<evidence type="ECO:0000256" key="1">
    <source>
        <dbReference type="SAM" id="Phobius"/>
    </source>
</evidence>
<protein>
    <submittedName>
        <fullName evidence="2">Uncharacterized protein</fullName>
    </submittedName>
</protein>
<name>A0A917PDL6_9DEIO</name>
<organism evidence="2 3">
    <name type="scientific">Deinococcus aquiradiocola</name>
    <dbReference type="NCBI Taxonomy" id="393059"/>
    <lineage>
        <taxon>Bacteria</taxon>
        <taxon>Thermotogati</taxon>
        <taxon>Deinococcota</taxon>
        <taxon>Deinococci</taxon>
        <taxon>Deinococcales</taxon>
        <taxon>Deinococcaceae</taxon>
        <taxon>Deinococcus</taxon>
    </lineage>
</organism>
<feature type="transmembrane region" description="Helical" evidence="1">
    <location>
        <begin position="309"/>
        <end position="330"/>
    </location>
</feature>
<dbReference type="Proteomes" id="UP000635726">
    <property type="component" value="Unassembled WGS sequence"/>
</dbReference>
<reference evidence="2" key="1">
    <citation type="journal article" date="2014" name="Int. J. Syst. Evol. Microbiol.">
        <title>Complete genome sequence of Corynebacterium casei LMG S-19264T (=DSM 44701T), isolated from a smear-ripened cheese.</title>
        <authorList>
            <consortium name="US DOE Joint Genome Institute (JGI-PGF)"/>
            <person name="Walter F."/>
            <person name="Albersmeier A."/>
            <person name="Kalinowski J."/>
            <person name="Ruckert C."/>
        </authorList>
    </citation>
    <scope>NUCLEOTIDE SEQUENCE</scope>
    <source>
        <strain evidence="2">JCM 14371</strain>
    </source>
</reference>
<comment type="caution">
    <text evidence="2">The sequence shown here is derived from an EMBL/GenBank/DDBJ whole genome shotgun (WGS) entry which is preliminary data.</text>
</comment>
<accession>A0A917PDL6</accession>
<keyword evidence="1" id="KW-0812">Transmembrane</keyword>
<dbReference type="AlphaFoldDB" id="A0A917PDL6"/>
<reference evidence="2" key="2">
    <citation type="submission" date="2020-09" db="EMBL/GenBank/DDBJ databases">
        <authorList>
            <person name="Sun Q."/>
            <person name="Ohkuma M."/>
        </authorList>
    </citation>
    <scope>NUCLEOTIDE SEQUENCE</scope>
    <source>
        <strain evidence="2">JCM 14371</strain>
    </source>
</reference>
<feature type="transmembrane region" description="Helical" evidence="1">
    <location>
        <begin position="336"/>
        <end position="356"/>
    </location>
</feature>
<feature type="transmembrane region" description="Helical" evidence="1">
    <location>
        <begin position="368"/>
        <end position="392"/>
    </location>
</feature>
<dbReference type="EMBL" id="BMOE01000004">
    <property type="protein sequence ID" value="GGJ71743.1"/>
    <property type="molecule type" value="Genomic_DNA"/>
</dbReference>
<evidence type="ECO:0000313" key="2">
    <source>
        <dbReference type="EMBL" id="GGJ71743.1"/>
    </source>
</evidence>
<keyword evidence="3" id="KW-1185">Reference proteome</keyword>
<feature type="transmembrane region" description="Helical" evidence="1">
    <location>
        <begin position="131"/>
        <end position="160"/>
    </location>
</feature>
<feature type="transmembrane region" description="Helical" evidence="1">
    <location>
        <begin position="272"/>
        <end position="289"/>
    </location>
</feature>
<proteinExistence type="predicted"/>
<evidence type="ECO:0000313" key="3">
    <source>
        <dbReference type="Proteomes" id="UP000635726"/>
    </source>
</evidence>